<protein>
    <submittedName>
        <fullName evidence="1">Uncharacterized protein</fullName>
    </submittedName>
</protein>
<accession>A0ACB7RK14</accession>
<sequence length="154" mass="16502">MVGVVSRRSSPPPQLGHPFPHRCPVVGNAMSLSSKNTDGSPRSGGSWQPGLPPREFVRRVPLPQVVRIAERVHSPSSLDLSQPLVLYGAYRCRKVHARSLAPDARSSGLSTTGPPLVIPDSYAGSNQQIRVIARAATPQVATVPQVKESEERAS</sequence>
<evidence type="ECO:0000313" key="1">
    <source>
        <dbReference type="EMBL" id="KAH6922778.1"/>
    </source>
</evidence>
<name>A0ACB7RK14_HYAAI</name>
<comment type="caution">
    <text evidence="1">The sequence shown here is derived from an EMBL/GenBank/DDBJ whole genome shotgun (WGS) entry which is preliminary data.</text>
</comment>
<dbReference type="Proteomes" id="UP000821845">
    <property type="component" value="Chromosome 9"/>
</dbReference>
<keyword evidence="2" id="KW-1185">Reference proteome</keyword>
<dbReference type="EMBL" id="CM023489">
    <property type="protein sequence ID" value="KAH6922778.1"/>
    <property type="molecule type" value="Genomic_DNA"/>
</dbReference>
<reference evidence="1" key="1">
    <citation type="submission" date="2020-05" db="EMBL/GenBank/DDBJ databases">
        <title>Large-scale comparative analyses of tick genomes elucidate their genetic diversity and vector capacities.</title>
        <authorList>
            <person name="Jia N."/>
            <person name="Wang J."/>
            <person name="Shi W."/>
            <person name="Du L."/>
            <person name="Sun Y."/>
            <person name="Zhan W."/>
            <person name="Jiang J."/>
            <person name="Wang Q."/>
            <person name="Zhang B."/>
            <person name="Ji P."/>
            <person name="Sakyi L.B."/>
            <person name="Cui X."/>
            <person name="Yuan T."/>
            <person name="Jiang B."/>
            <person name="Yang W."/>
            <person name="Lam T.T.-Y."/>
            <person name="Chang Q."/>
            <person name="Ding S."/>
            <person name="Wang X."/>
            <person name="Zhu J."/>
            <person name="Ruan X."/>
            <person name="Zhao L."/>
            <person name="Wei J."/>
            <person name="Que T."/>
            <person name="Du C."/>
            <person name="Cheng J."/>
            <person name="Dai P."/>
            <person name="Han X."/>
            <person name="Huang E."/>
            <person name="Gao Y."/>
            <person name="Liu J."/>
            <person name="Shao H."/>
            <person name="Ye R."/>
            <person name="Li L."/>
            <person name="Wei W."/>
            <person name="Wang X."/>
            <person name="Wang C."/>
            <person name="Yang T."/>
            <person name="Huo Q."/>
            <person name="Li W."/>
            <person name="Guo W."/>
            <person name="Chen H."/>
            <person name="Zhou L."/>
            <person name="Ni X."/>
            <person name="Tian J."/>
            <person name="Zhou Y."/>
            <person name="Sheng Y."/>
            <person name="Liu T."/>
            <person name="Pan Y."/>
            <person name="Xia L."/>
            <person name="Li J."/>
            <person name="Zhao F."/>
            <person name="Cao W."/>
        </authorList>
    </citation>
    <scope>NUCLEOTIDE SEQUENCE</scope>
    <source>
        <strain evidence="1">Hyas-2018</strain>
    </source>
</reference>
<proteinExistence type="predicted"/>
<evidence type="ECO:0000313" key="2">
    <source>
        <dbReference type="Proteomes" id="UP000821845"/>
    </source>
</evidence>
<gene>
    <name evidence="1" type="ORF">HPB50_018991</name>
</gene>
<organism evidence="1 2">
    <name type="scientific">Hyalomma asiaticum</name>
    <name type="common">Tick</name>
    <dbReference type="NCBI Taxonomy" id="266040"/>
    <lineage>
        <taxon>Eukaryota</taxon>
        <taxon>Metazoa</taxon>
        <taxon>Ecdysozoa</taxon>
        <taxon>Arthropoda</taxon>
        <taxon>Chelicerata</taxon>
        <taxon>Arachnida</taxon>
        <taxon>Acari</taxon>
        <taxon>Parasitiformes</taxon>
        <taxon>Ixodida</taxon>
        <taxon>Ixodoidea</taxon>
        <taxon>Ixodidae</taxon>
        <taxon>Hyalomminae</taxon>
        <taxon>Hyalomma</taxon>
    </lineage>
</organism>